<evidence type="ECO:0000313" key="1">
    <source>
        <dbReference type="EMBL" id="KAK6500026.1"/>
    </source>
</evidence>
<name>A0AAV9W2H5_9PEZI</name>
<comment type="caution">
    <text evidence="1">The sequence shown here is derived from an EMBL/GenBank/DDBJ whole genome shotgun (WGS) entry which is preliminary data.</text>
</comment>
<accession>A0AAV9W2H5</accession>
<protein>
    <submittedName>
        <fullName evidence="1">Uncharacterized protein</fullName>
    </submittedName>
</protein>
<dbReference type="Proteomes" id="UP001370758">
    <property type="component" value="Unassembled WGS sequence"/>
</dbReference>
<organism evidence="1 2">
    <name type="scientific">Arthrobotrys musiformis</name>
    <dbReference type="NCBI Taxonomy" id="47236"/>
    <lineage>
        <taxon>Eukaryota</taxon>
        <taxon>Fungi</taxon>
        <taxon>Dikarya</taxon>
        <taxon>Ascomycota</taxon>
        <taxon>Pezizomycotina</taxon>
        <taxon>Orbiliomycetes</taxon>
        <taxon>Orbiliales</taxon>
        <taxon>Orbiliaceae</taxon>
        <taxon>Arthrobotrys</taxon>
    </lineage>
</organism>
<sequence>MLPITTTDFYDMYGKIRRTLSDWLGALKKLAPNFRSKNGDKPINKRYQSTSTSSEYTFSLDSSAYPSRGRDMRNTITLRKSISTTYIKLPVAHRPKWLRRSRSHGMEDSDDDYFECCGPGNRASHAVSLRYSSAKRAPKAGKPY</sequence>
<proteinExistence type="predicted"/>
<dbReference type="EMBL" id="JAVHJL010000007">
    <property type="protein sequence ID" value="KAK6500026.1"/>
    <property type="molecule type" value="Genomic_DNA"/>
</dbReference>
<dbReference type="AlphaFoldDB" id="A0AAV9W2H5"/>
<reference evidence="1 2" key="1">
    <citation type="submission" date="2023-08" db="EMBL/GenBank/DDBJ databases">
        <authorList>
            <person name="Palmer J.M."/>
        </authorList>
    </citation>
    <scope>NUCLEOTIDE SEQUENCE [LARGE SCALE GENOMIC DNA]</scope>
    <source>
        <strain evidence="1 2">TWF481</strain>
    </source>
</reference>
<gene>
    <name evidence="1" type="ORF">TWF481_010385</name>
</gene>
<keyword evidence="2" id="KW-1185">Reference proteome</keyword>
<evidence type="ECO:0000313" key="2">
    <source>
        <dbReference type="Proteomes" id="UP001370758"/>
    </source>
</evidence>